<accession>A0A517SP92</accession>
<feature type="transmembrane region" description="Helical" evidence="1">
    <location>
        <begin position="20"/>
        <end position="39"/>
    </location>
</feature>
<protein>
    <submittedName>
        <fullName evidence="2">Uncharacterized protein</fullName>
    </submittedName>
</protein>
<feature type="transmembrane region" description="Helical" evidence="1">
    <location>
        <begin position="177"/>
        <end position="198"/>
    </location>
</feature>
<evidence type="ECO:0000313" key="2">
    <source>
        <dbReference type="EMBL" id="QDT57941.1"/>
    </source>
</evidence>
<feature type="transmembrane region" description="Helical" evidence="1">
    <location>
        <begin position="204"/>
        <end position="225"/>
    </location>
</feature>
<dbReference type="RefSeq" id="WP_145268747.1">
    <property type="nucleotide sequence ID" value="NZ_CP036272.1"/>
</dbReference>
<dbReference type="AlphaFoldDB" id="A0A517SP92"/>
<keyword evidence="1" id="KW-0812">Transmembrane</keyword>
<feature type="transmembrane region" description="Helical" evidence="1">
    <location>
        <begin position="59"/>
        <end position="82"/>
    </location>
</feature>
<reference evidence="2 3" key="1">
    <citation type="submission" date="2019-02" db="EMBL/GenBank/DDBJ databases">
        <title>Deep-cultivation of Planctomycetes and their phenomic and genomic characterization uncovers novel biology.</title>
        <authorList>
            <person name="Wiegand S."/>
            <person name="Jogler M."/>
            <person name="Boedeker C."/>
            <person name="Pinto D."/>
            <person name="Vollmers J."/>
            <person name="Rivas-Marin E."/>
            <person name="Kohn T."/>
            <person name="Peeters S.H."/>
            <person name="Heuer A."/>
            <person name="Rast P."/>
            <person name="Oberbeckmann S."/>
            <person name="Bunk B."/>
            <person name="Jeske O."/>
            <person name="Meyerdierks A."/>
            <person name="Storesund J.E."/>
            <person name="Kallscheuer N."/>
            <person name="Luecker S."/>
            <person name="Lage O.M."/>
            <person name="Pohl T."/>
            <person name="Merkel B.J."/>
            <person name="Hornburger P."/>
            <person name="Mueller R.-W."/>
            <person name="Bruemmer F."/>
            <person name="Labrenz M."/>
            <person name="Spormann A.M."/>
            <person name="Op den Camp H."/>
            <person name="Overmann J."/>
            <person name="Amann R."/>
            <person name="Jetten M.S.M."/>
            <person name="Mascher T."/>
            <person name="Medema M.H."/>
            <person name="Devos D.P."/>
            <person name="Kaster A.-K."/>
            <person name="Ovreas L."/>
            <person name="Rohde M."/>
            <person name="Galperin M.Y."/>
            <person name="Jogler C."/>
        </authorList>
    </citation>
    <scope>NUCLEOTIDE SEQUENCE [LARGE SCALE GENOMIC DNA]</scope>
    <source>
        <strain evidence="2 3">SV_7m_r</strain>
    </source>
</reference>
<keyword evidence="3" id="KW-1185">Reference proteome</keyword>
<evidence type="ECO:0000256" key="1">
    <source>
        <dbReference type="SAM" id="Phobius"/>
    </source>
</evidence>
<dbReference type="Proteomes" id="UP000315003">
    <property type="component" value="Chromosome"/>
</dbReference>
<proteinExistence type="predicted"/>
<dbReference type="OrthoDB" id="239293at2"/>
<dbReference type="EMBL" id="CP036272">
    <property type="protein sequence ID" value="QDT57941.1"/>
    <property type="molecule type" value="Genomic_DNA"/>
</dbReference>
<sequence>MNNQPSNFLRPCSGERFCRFVALALLALMAATAPLWLPIGFAGTDAADYPPIPSLPLPVAALASLGWIGLALVLIGVVAILFRPQRTRLWWFPFSGLLLLFVVDQQHLQPWAIQCCLYAMLLASLSWQQARPWIIAIAISIYCYSATGKLDYQFAQTVGTQFVRTLLSPLMGVEKGVAAKLALLLPSAELGFAILIAIPKTRRLGGALAIVMHITLIGLLGPWSLNHSYGVLMWNTVLAVQSALLFLPQPAGDQASSASESSERGQGQASMPWVGYVARGVVVLALLAPLSERFGYWDHWASWALYAPHSSRALIQIHETSASELPESLRETLLESQFDDRWLTLDLGQLSLQQRWVPVYPQARYQLQWAAKLAQTFSLADGIRVIVKSTADRRTGQRDERYLLGQEEVVSAADEYFLGR</sequence>
<feature type="transmembrane region" description="Helical" evidence="1">
    <location>
        <begin position="111"/>
        <end position="127"/>
    </location>
</feature>
<keyword evidence="1" id="KW-0472">Membrane</keyword>
<gene>
    <name evidence="2" type="ORF">SV7mr_04290</name>
</gene>
<keyword evidence="1" id="KW-1133">Transmembrane helix</keyword>
<evidence type="ECO:0000313" key="3">
    <source>
        <dbReference type="Proteomes" id="UP000315003"/>
    </source>
</evidence>
<name>A0A517SP92_9BACT</name>
<feature type="transmembrane region" description="Helical" evidence="1">
    <location>
        <begin position="89"/>
        <end position="105"/>
    </location>
</feature>
<organism evidence="2 3">
    <name type="scientific">Stieleria bergensis</name>
    <dbReference type="NCBI Taxonomy" id="2528025"/>
    <lineage>
        <taxon>Bacteria</taxon>
        <taxon>Pseudomonadati</taxon>
        <taxon>Planctomycetota</taxon>
        <taxon>Planctomycetia</taxon>
        <taxon>Pirellulales</taxon>
        <taxon>Pirellulaceae</taxon>
        <taxon>Stieleria</taxon>
    </lineage>
</organism>